<organism evidence="1 2">
    <name type="scientific">Castanea mollissima</name>
    <name type="common">Chinese chestnut</name>
    <dbReference type="NCBI Taxonomy" id="60419"/>
    <lineage>
        <taxon>Eukaryota</taxon>
        <taxon>Viridiplantae</taxon>
        <taxon>Streptophyta</taxon>
        <taxon>Embryophyta</taxon>
        <taxon>Tracheophyta</taxon>
        <taxon>Spermatophyta</taxon>
        <taxon>Magnoliopsida</taxon>
        <taxon>eudicotyledons</taxon>
        <taxon>Gunneridae</taxon>
        <taxon>Pentapetalae</taxon>
        <taxon>rosids</taxon>
        <taxon>fabids</taxon>
        <taxon>Fagales</taxon>
        <taxon>Fagaceae</taxon>
        <taxon>Castanea</taxon>
    </lineage>
</organism>
<comment type="caution">
    <text evidence="1">The sequence shown here is derived from an EMBL/GenBank/DDBJ whole genome shotgun (WGS) entry which is preliminary data.</text>
</comment>
<accession>A0A8J4R6V5</accession>
<keyword evidence="2" id="KW-1185">Reference proteome</keyword>
<reference evidence="1" key="1">
    <citation type="submission" date="2020-03" db="EMBL/GenBank/DDBJ databases">
        <title>Castanea mollissima Vanexum genome sequencing.</title>
        <authorList>
            <person name="Staton M."/>
        </authorList>
    </citation>
    <scope>NUCLEOTIDE SEQUENCE</scope>
    <source>
        <tissue evidence="1">Leaf</tissue>
    </source>
</reference>
<gene>
    <name evidence="1" type="ORF">CMV_016267</name>
</gene>
<dbReference type="Proteomes" id="UP000737018">
    <property type="component" value="Unassembled WGS sequence"/>
</dbReference>
<evidence type="ECO:0000313" key="1">
    <source>
        <dbReference type="EMBL" id="KAF3958862.1"/>
    </source>
</evidence>
<dbReference type="AlphaFoldDB" id="A0A8J4R6V5"/>
<name>A0A8J4R6V5_9ROSI</name>
<protein>
    <submittedName>
        <fullName evidence="1">Uncharacterized protein</fullName>
    </submittedName>
</protein>
<proteinExistence type="predicted"/>
<dbReference type="OrthoDB" id="1548695at2759"/>
<dbReference type="EMBL" id="JRKL02002461">
    <property type="protein sequence ID" value="KAF3958862.1"/>
    <property type="molecule type" value="Genomic_DNA"/>
</dbReference>
<sequence length="93" mass="10315">MPNSSTTEWIQLHPLEKKARPCTKPIPREEPSRLRTRRGAPTIPLLLGIVGCGLTLDDDAIQEFAAEGIRDDFLAKQLAIAEHLPSLSELETE</sequence>
<evidence type="ECO:0000313" key="2">
    <source>
        <dbReference type="Proteomes" id="UP000737018"/>
    </source>
</evidence>